<dbReference type="AlphaFoldDB" id="A0A8K0AK08"/>
<evidence type="ECO:0000313" key="3">
    <source>
        <dbReference type="Proteomes" id="UP000799049"/>
    </source>
</evidence>
<proteinExistence type="predicted"/>
<sequence length="272" mass="30019">MNRVHLWRACRCISSSSSTSSSSSSIAAAVRWRRFSSFVPLDTTAAAPQVNELVAAALRSTRSSASARNAESRKWGHGGRMPRVNSLLHSSINSILRTRVSDQLVMHAQVVVTNVETSRDLGIAKCYFSFSMDALQHQHHHHHSSNNSSSTAHREIKSSNSSIGPAEDGDKMVAVENKEASARQPDEEGVLGADRKRPHAPRFLGKDMEQAGLWVEHYLNTHLSAFVRRKVSESSGLARVPRLHFVVDETRSQMAAVETTLNLIRFADSPRS</sequence>
<comment type="caution">
    <text evidence="2">The sequence shown here is derived from an EMBL/GenBank/DDBJ whole genome shotgun (WGS) entry which is preliminary data.</text>
</comment>
<feature type="compositionally biased region" description="Basic and acidic residues" evidence="1">
    <location>
        <begin position="168"/>
        <end position="186"/>
    </location>
</feature>
<evidence type="ECO:0000256" key="1">
    <source>
        <dbReference type="SAM" id="MobiDB-lite"/>
    </source>
</evidence>
<dbReference type="InterPro" id="IPR023799">
    <property type="entry name" value="RbfA_dom_sf"/>
</dbReference>
<accession>A0A8K0AK08</accession>
<name>A0A8K0AK08_ANDGO</name>
<dbReference type="Gene3D" id="3.30.300.20">
    <property type="match status" value="1"/>
</dbReference>
<dbReference type="InterPro" id="IPR015946">
    <property type="entry name" value="KH_dom-like_a/b"/>
</dbReference>
<dbReference type="InterPro" id="IPR020053">
    <property type="entry name" value="Ribosome-bd_factorA_CS"/>
</dbReference>
<organism evidence="2 3">
    <name type="scientific">Andalucia godoyi</name>
    <name type="common">Flagellate</name>
    <dbReference type="NCBI Taxonomy" id="505711"/>
    <lineage>
        <taxon>Eukaryota</taxon>
        <taxon>Discoba</taxon>
        <taxon>Jakobida</taxon>
        <taxon>Andalucina</taxon>
        <taxon>Andaluciidae</taxon>
        <taxon>Andalucia</taxon>
    </lineage>
</organism>
<gene>
    <name evidence="2" type="ORF">ANDGO_06616</name>
</gene>
<dbReference type="EMBL" id="VRVR01000017">
    <property type="protein sequence ID" value="KAF0852776.1"/>
    <property type="molecule type" value="Genomic_DNA"/>
</dbReference>
<feature type="region of interest" description="Disordered" evidence="1">
    <location>
        <begin position="139"/>
        <end position="199"/>
    </location>
</feature>
<dbReference type="GO" id="GO:0006364">
    <property type="term" value="P:rRNA processing"/>
    <property type="evidence" value="ECO:0007669"/>
    <property type="project" value="InterPro"/>
</dbReference>
<evidence type="ECO:0000313" key="2">
    <source>
        <dbReference type="EMBL" id="KAF0852776.1"/>
    </source>
</evidence>
<dbReference type="SUPFAM" id="SSF89919">
    <property type="entry name" value="Ribosome-binding factor A, RbfA"/>
    <property type="match status" value="1"/>
</dbReference>
<dbReference type="PROSITE" id="PS01319">
    <property type="entry name" value="RBFA"/>
    <property type="match status" value="1"/>
</dbReference>
<dbReference type="Proteomes" id="UP000799049">
    <property type="component" value="Unassembled WGS sequence"/>
</dbReference>
<protein>
    <submittedName>
        <fullName evidence="2">Mitochondrial ribosome-binding factor A (RbfA)</fullName>
    </submittedName>
</protein>
<reference evidence="2" key="1">
    <citation type="submission" date="2019-09" db="EMBL/GenBank/DDBJ databases">
        <title>The Mitochondrial Proteome of the Jakobid, Andalucia godoyi, a Protist With the Most Gene-Rich and Bacteria-Like Mitochondrial Genome.</title>
        <authorList>
            <person name="Gray M.W."/>
            <person name="Burger G."/>
            <person name="Derelle R."/>
            <person name="Klimes V."/>
            <person name="Leger M."/>
            <person name="Sarrasin M."/>
            <person name="Vlcek C."/>
            <person name="Roger A.J."/>
            <person name="Elias M."/>
            <person name="Lang B.F."/>
        </authorList>
    </citation>
    <scope>NUCLEOTIDE SEQUENCE</scope>
    <source>
        <strain evidence="2">And28</strain>
    </source>
</reference>
<keyword evidence="3" id="KW-1185">Reference proteome</keyword>